<protein>
    <submittedName>
        <fullName evidence="1">Uncharacterized protein</fullName>
    </submittedName>
</protein>
<keyword evidence="2" id="KW-1185">Reference proteome</keyword>
<dbReference type="OrthoDB" id="2621488at2"/>
<sequence length="90" mass="10137">MAFRPIVVDSKLVGSNAKTGLYQVLVKLRDGSQCRVFYNNKEATVNRLQTTPCPICRRDYYCNCLDKFTDQITSQIDLEGLIAADTAQTK</sequence>
<dbReference type="EMBL" id="CP011058">
    <property type="protein sequence ID" value="AJY76401.1"/>
    <property type="molecule type" value="Genomic_DNA"/>
</dbReference>
<dbReference type="KEGG" id="pbj:VN24_19800"/>
<dbReference type="HOGENOM" id="CLU_2410443_0_0_9"/>
<reference evidence="2" key="2">
    <citation type="submission" date="2015-03" db="EMBL/GenBank/DDBJ databases">
        <title>Genome sequence of Paenibacillus beijingensis strain DSM 24997T.</title>
        <authorList>
            <person name="Kwak Y."/>
            <person name="Shin J.-H."/>
        </authorList>
    </citation>
    <scope>NUCLEOTIDE SEQUENCE [LARGE SCALE GENOMIC DNA]</scope>
    <source>
        <strain evidence="2">DSM 24997</strain>
    </source>
</reference>
<dbReference type="STRING" id="1126833.VN24_19800"/>
<gene>
    <name evidence="1" type="ORF">VN24_19800</name>
</gene>
<accession>A0A0D5NMA7</accession>
<evidence type="ECO:0000313" key="2">
    <source>
        <dbReference type="Proteomes" id="UP000032633"/>
    </source>
</evidence>
<name>A0A0D5NMA7_9BACL</name>
<proteinExistence type="predicted"/>
<organism evidence="1 2">
    <name type="scientific">Paenibacillus beijingensis</name>
    <dbReference type="NCBI Taxonomy" id="1126833"/>
    <lineage>
        <taxon>Bacteria</taxon>
        <taxon>Bacillati</taxon>
        <taxon>Bacillota</taxon>
        <taxon>Bacilli</taxon>
        <taxon>Bacillales</taxon>
        <taxon>Paenibacillaceae</taxon>
        <taxon>Paenibacillus</taxon>
    </lineage>
</organism>
<dbReference type="PATRIC" id="fig|1126833.4.peg.4360"/>
<dbReference type="Proteomes" id="UP000032633">
    <property type="component" value="Chromosome"/>
</dbReference>
<reference evidence="1 2" key="1">
    <citation type="journal article" date="2015" name="J. Biotechnol.">
        <title>Complete genome sequence of Paenibacillus beijingensis 7188(T) (=DSM 24997(T)), a novel rhizobacterium from jujube garden soil.</title>
        <authorList>
            <person name="Kwak Y."/>
            <person name="Shin J.H."/>
        </authorList>
    </citation>
    <scope>NUCLEOTIDE SEQUENCE [LARGE SCALE GENOMIC DNA]</scope>
    <source>
        <strain evidence="1 2">DSM 24997</strain>
    </source>
</reference>
<dbReference type="RefSeq" id="WP_045671828.1">
    <property type="nucleotide sequence ID" value="NZ_CP011058.1"/>
</dbReference>
<evidence type="ECO:0000313" key="1">
    <source>
        <dbReference type="EMBL" id="AJY76401.1"/>
    </source>
</evidence>
<dbReference type="AlphaFoldDB" id="A0A0D5NMA7"/>